<dbReference type="AlphaFoldDB" id="A0A316YHH0"/>
<dbReference type="RefSeq" id="XP_025375810.1">
    <property type="nucleotide sequence ID" value="XM_025520094.1"/>
</dbReference>
<evidence type="ECO:0000313" key="2">
    <source>
        <dbReference type="EMBL" id="PWN88612.1"/>
    </source>
</evidence>
<proteinExistence type="predicted"/>
<name>A0A316YHH0_9BASI</name>
<keyword evidence="1" id="KW-0732">Signal</keyword>
<keyword evidence="3" id="KW-1185">Reference proteome</keyword>
<reference evidence="2 3" key="1">
    <citation type="journal article" date="2018" name="Mol. Biol. Evol.">
        <title>Broad Genomic Sampling Reveals a Smut Pathogenic Ancestry of the Fungal Clade Ustilaginomycotina.</title>
        <authorList>
            <person name="Kijpornyongpan T."/>
            <person name="Mondo S.J."/>
            <person name="Barry K."/>
            <person name="Sandor L."/>
            <person name="Lee J."/>
            <person name="Lipzen A."/>
            <person name="Pangilinan J."/>
            <person name="LaButti K."/>
            <person name="Hainaut M."/>
            <person name="Henrissat B."/>
            <person name="Grigoriev I.V."/>
            <person name="Spatafora J.W."/>
            <person name="Aime M.C."/>
        </authorList>
    </citation>
    <scope>NUCLEOTIDE SEQUENCE [LARGE SCALE GENOMIC DNA]</scope>
    <source>
        <strain evidence="2 3">MCA 4198</strain>
    </source>
</reference>
<sequence length="180" mass="21335">MRLFTHPLTFLSFYCVFWLFFLAGSKAYHQDTKSRMESSHRILRNFPDPFHNVARSNKRMRGSKGSWQAIKEFGKKIEGEAKCLEEVSPEILIAALIRRMSLLAFEKTTLVCCYEKYLEWRQHIYGSYFKKLVRESFELRMKALDAKRDLITYFDHTYVERRQSNSQDIDGHENKVNGTS</sequence>
<evidence type="ECO:0000313" key="3">
    <source>
        <dbReference type="Proteomes" id="UP000245768"/>
    </source>
</evidence>
<dbReference type="InParanoid" id="A0A316YHH0"/>
<dbReference type="EMBL" id="KZ819638">
    <property type="protein sequence ID" value="PWN88612.1"/>
    <property type="molecule type" value="Genomic_DNA"/>
</dbReference>
<protein>
    <submittedName>
        <fullName evidence="2">Uncharacterized protein</fullName>
    </submittedName>
</protein>
<accession>A0A316YHH0</accession>
<evidence type="ECO:0000256" key="1">
    <source>
        <dbReference type="SAM" id="SignalP"/>
    </source>
</evidence>
<feature type="chain" id="PRO_5016448745" evidence="1">
    <location>
        <begin position="28"/>
        <end position="180"/>
    </location>
</feature>
<dbReference type="Proteomes" id="UP000245768">
    <property type="component" value="Unassembled WGS sequence"/>
</dbReference>
<organism evidence="2 3">
    <name type="scientific">Acaromyces ingoldii</name>
    <dbReference type="NCBI Taxonomy" id="215250"/>
    <lineage>
        <taxon>Eukaryota</taxon>
        <taxon>Fungi</taxon>
        <taxon>Dikarya</taxon>
        <taxon>Basidiomycota</taxon>
        <taxon>Ustilaginomycotina</taxon>
        <taxon>Exobasidiomycetes</taxon>
        <taxon>Exobasidiales</taxon>
        <taxon>Cryptobasidiaceae</taxon>
        <taxon>Acaromyces</taxon>
    </lineage>
</organism>
<dbReference type="GeneID" id="37042010"/>
<gene>
    <name evidence="2" type="ORF">FA10DRAFT_261963</name>
</gene>
<feature type="signal peptide" evidence="1">
    <location>
        <begin position="1"/>
        <end position="27"/>
    </location>
</feature>